<gene>
    <name evidence="2" type="ORF">TTHERM_000476889</name>
</gene>
<protein>
    <submittedName>
        <fullName evidence="2">Transmembrane protein, putative</fullName>
    </submittedName>
</protein>
<keyword evidence="1" id="KW-0472">Membrane</keyword>
<keyword evidence="1" id="KW-1133">Transmembrane helix</keyword>
<accession>W7X415</accession>
<name>W7X415_TETTS</name>
<feature type="transmembrane region" description="Helical" evidence="1">
    <location>
        <begin position="145"/>
        <end position="166"/>
    </location>
</feature>
<dbReference type="GeneID" id="24439187"/>
<proteinExistence type="predicted"/>
<dbReference type="RefSeq" id="XP_012653388.1">
    <property type="nucleotide sequence ID" value="XM_012797934.1"/>
</dbReference>
<keyword evidence="1 2" id="KW-0812">Transmembrane</keyword>
<evidence type="ECO:0000313" key="2">
    <source>
        <dbReference type="EMBL" id="EWS74055.1"/>
    </source>
</evidence>
<evidence type="ECO:0000313" key="3">
    <source>
        <dbReference type="Proteomes" id="UP000009168"/>
    </source>
</evidence>
<evidence type="ECO:0000256" key="1">
    <source>
        <dbReference type="SAM" id="Phobius"/>
    </source>
</evidence>
<organism evidence="2 3">
    <name type="scientific">Tetrahymena thermophila (strain SB210)</name>
    <dbReference type="NCBI Taxonomy" id="312017"/>
    <lineage>
        <taxon>Eukaryota</taxon>
        <taxon>Sar</taxon>
        <taxon>Alveolata</taxon>
        <taxon>Ciliophora</taxon>
        <taxon>Intramacronucleata</taxon>
        <taxon>Oligohymenophorea</taxon>
        <taxon>Hymenostomatida</taxon>
        <taxon>Tetrahymenina</taxon>
        <taxon>Tetrahymenidae</taxon>
        <taxon>Tetrahymena</taxon>
    </lineage>
</organism>
<dbReference type="KEGG" id="tet:TTHERM_000476889"/>
<keyword evidence="3" id="KW-1185">Reference proteome</keyword>
<reference evidence="3" key="1">
    <citation type="journal article" date="2006" name="PLoS Biol.">
        <title>Macronuclear genome sequence of the ciliate Tetrahymena thermophila, a model eukaryote.</title>
        <authorList>
            <person name="Eisen J.A."/>
            <person name="Coyne R.S."/>
            <person name="Wu M."/>
            <person name="Wu D."/>
            <person name="Thiagarajan M."/>
            <person name="Wortman J.R."/>
            <person name="Badger J.H."/>
            <person name="Ren Q."/>
            <person name="Amedeo P."/>
            <person name="Jones K.M."/>
            <person name="Tallon L.J."/>
            <person name="Delcher A.L."/>
            <person name="Salzberg S.L."/>
            <person name="Silva J.C."/>
            <person name="Haas B.J."/>
            <person name="Majoros W.H."/>
            <person name="Farzad M."/>
            <person name="Carlton J.M."/>
            <person name="Smith R.K. Jr."/>
            <person name="Garg J."/>
            <person name="Pearlman R.E."/>
            <person name="Karrer K.M."/>
            <person name="Sun L."/>
            <person name="Manning G."/>
            <person name="Elde N.C."/>
            <person name="Turkewitz A.P."/>
            <person name="Asai D.J."/>
            <person name="Wilkes D.E."/>
            <person name="Wang Y."/>
            <person name="Cai H."/>
            <person name="Collins K."/>
            <person name="Stewart B.A."/>
            <person name="Lee S.R."/>
            <person name="Wilamowska K."/>
            <person name="Weinberg Z."/>
            <person name="Ruzzo W.L."/>
            <person name="Wloga D."/>
            <person name="Gaertig J."/>
            <person name="Frankel J."/>
            <person name="Tsao C.-C."/>
            <person name="Gorovsky M.A."/>
            <person name="Keeling P.J."/>
            <person name="Waller R.F."/>
            <person name="Patron N.J."/>
            <person name="Cherry J.M."/>
            <person name="Stover N.A."/>
            <person name="Krieger C.J."/>
            <person name="del Toro C."/>
            <person name="Ryder H.F."/>
            <person name="Williamson S.C."/>
            <person name="Barbeau R.A."/>
            <person name="Hamilton E.P."/>
            <person name="Orias E."/>
        </authorList>
    </citation>
    <scope>NUCLEOTIDE SEQUENCE [LARGE SCALE GENOMIC DNA]</scope>
    <source>
        <strain evidence="3">SB210</strain>
    </source>
</reference>
<dbReference type="EMBL" id="GG662667">
    <property type="protein sequence ID" value="EWS74055.1"/>
    <property type="molecule type" value="Genomic_DNA"/>
</dbReference>
<dbReference type="InParanoid" id="W7X415"/>
<sequence>MLEQALIVVQNFQKEWEQTMKDKNLIIAESQFQITHFLGSLVIKVRSQKSQRIQQRKTDLFGRMKQLKLKCFTSSTGMMQLESVKEEQKLYPMILIYLYLQFHLGSLKINNISKISSWLKKINFFIHQWRTTLKNLKNYIKKQNFIGKIHSFLIYISFFMIFGGKIKIYQQYKKMKSFQILIKKNVSSMTTLSLFMTGKIFLQKKVLGQEEVKDILMTNFQKISAIL</sequence>
<dbReference type="AlphaFoldDB" id="W7X415"/>
<dbReference type="Proteomes" id="UP000009168">
    <property type="component" value="Unassembled WGS sequence"/>
</dbReference>